<gene>
    <name evidence="10" type="ORF">LTR69_004317</name>
</gene>
<dbReference type="PROSITE" id="PS00217">
    <property type="entry name" value="SUGAR_TRANSPORT_2"/>
    <property type="match status" value="1"/>
</dbReference>
<dbReference type="PANTHER" id="PTHR48022:SF51">
    <property type="entry name" value="ALPHA-GLUCOSIDE TRANSPORTER, PUTATIVE (AFU_ORTHOLOGUE AFUA_6G11920)-RELATED"/>
    <property type="match status" value="1"/>
</dbReference>
<comment type="subcellular location">
    <subcellularLocation>
        <location evidence="1">Membrane</location>
        <topology evidence="1">Multi-pass membrane protein</topology>
    </subcellularLocation>
</comment>
<evidence type="ECO:0000313" key="11">
    <source>
        <dbReference type="Proteomes" id="UP001345691"/>
    </source>
</evidence>
<feature type="transmembrane region" description="Helical" evidence="8">
    <location>
        <begin position="386"/>
        <end position="408"/>
    </location>
</feature>
<dbReference type="InterPro" id="IPR005829">
    <property type="entry name" value="Sugar_transporter_CS"/>
</dbReference>
<evidence type="ECO:0000256" key="5">
    <source>
        <dbReference type="ARBA" id="ARBA00022989"/>
    </source>
</evidence>
<name>A0ABR0JFW6_9EURO</name>
<evidence type="ECO:0000256" key="2">
    <source>
        <dbReference type="ARBA" id="ARBA00010992"/>
    </source>
</evidence>
<keyword evidence="6 8" id="KW-0472">Membrane</keyword>
<dbReference type="InterPro" id="IPR050360">
    <property type="entry name" value="MFS_Sugar_Transporters"/>
</dbReference>
<feature type="transmembrane region" description="Helical" evidence="8">
    <location>
        <begin position="144"/>
        <end position="163"/>
    </location>
</feature>
<evidence type="ECO:0000256" key="4">
    <source>
        <dbReference type="ARBA" id="ARBA00022692"/>
    </source>
</evidence>
<feature type="transmembrane region" description="Helical" evidence="8">
    <location>
        <begin position="485"/>
        <end position="504"/>
    </location>
</feature>
<evidence type="ECO:0000259" key="9">
    <source>
        <dbReference type="PROSITE" id="PS50850"/>
    </source>
</evidence>
<dbReference type="Pfam" id="PF00083">
    <property type="entry name" value="Sugar_tr"/>
    <property type="match status" value="1"/>
</dbReference>
<protein>
    <recommendedName>
        <fullName evidence="9">Major facilitator superfamily (MFS) profile domain-containing protein</fullName>
    </recommendedName>
</protein>
<dbReference type="NCBIfam" id="TIGR00879">
    <property type="entry name" value="SP"/>
    <property type="match status" value="1"/>
</dbReference>
<evidence type="ECO:0000256" key="6">
    <source>
        <dbReference type="ARBA" id="ARBA00023136"/>
    </source>
</evidence>
<keyword evidence="11" id="KW-1185">Reference proteome</keyword>
<feature type="transmembrane region" description="Helical" evidence="8">
    <location>
        <begin position="169"/>
        <end position="190"/>
    </location>
</feature>
<evidence type="ECO:0000313" key="10">
    <source>
        <dbReference type="EMBL" id="KAK5063611.1"/>
    </source>
</evidence>
<dbReference type="Gene3D" id="1.20.1250.20">
    <property type="entry name" value="MFS general substrate transporter like domains"/>
    <property type="match status" value="1"/>
</dbReference>
<evidence type="ECO:0000256" key="8">
    <source>
        <dbReference type="SAM" id="Phobius"/>
    </source>
</evidence>
<evidence type="ECO:0000256" key="7">
    <source>
        <dbReference type="RuleBase" id="RU003346"/>
    </source>
</evidence>
<dbReference type="EMBL" id="JAVRRF010000007">
    <property type="protein sequence ID" value="KAK5063611.1"/>
    <property type="molecule type" value="Genomic_DNA"/>
</dbReference>
<reference evidence="10 11" key="1">
    <citation type="submission" date="2023-08" db="EMBL/GenBank/DDBJ databases">
        <title>Black Yeasts Isolated from many extreme environments.</title>
        <authorList>
            <person name="Coleine C."/>
            <person name="Stajich J.E."/>
            <person name="Selbmann L."/>
        </authorList>
    </citation>
    <scope>NUCLEOTIDE SEQUENCE [LARGE SCALE GENOMIC DNA]</scope>
    <source>
        <strain evidence="10 11">CCFEE 6328</strain>
    </source>
</reference>
<sequence length="539" mass="58900">MEKAGDIYDQSKAADAIIENVALKVEQARLAAQEEHQLSVWEALTKNRVVVFWCVFFAFSAIGWGFDAQVNGAMISVPQFRLTFGYVGHKRQLALLAYAVRYIYQGQPVLPASWQSGFNSISSVGQFFGGFACSWVSDRIGRKYSLLIGLTFVTGGIFGEIFSTTRAGFLIGKLILGIGLGFYLTIGPLYCSEVAPVVLRGIVTGGVNFAIVIGQLLSNAVIKGFGDRTDRWAFRGPFAVQFLFVGILLAGLPFAPESPWHHVRHGRIEDARRSLERLHGKDTDVGPRLAMIVRTVDEDIELSQSARWIQCFQGTNLVRTTISVGAFACQHLSGIVFVLGFSTYFFELAGIPTSHAFDLGVGVTACGVVGVIVSWMAINTLGRRKLFIWGMIGMTVVLVLMGILDVVHTSAARWVQASCTVVYALIYQATIGVIAFALLGEVSTPALRAKTVGLATACQAVFGTVMNIVVPYMVNPDKADLRGKVGFVFGGACLLGTIWSYFYIPELKGRTFQEIDYLFHHRVPPRKMGKCNLEQVDDG</sequence>
<feature type="transmembrane region" description="Helical" evidence="8">
    <location>
        <begin position="359"/>
        <end position="379"/>
    </location>
</feature>
<feature type="domain" description="Major facilitator superfamily (MFS) profile" evidence="9">
    <location>
        <begin position="53"/>
        <end position="508"/>
    </location>
</feature>
<proteinExistence type="inferred from homology"/>
<evidence type="ECO:0000256" key="3">
    <source>
        <dbReference type="ARBA" id="ARBA00022448"/>
    </source>
</evidence>
<feature type="transmembrane region" description="Helical" evidence="8">
    <location>
        <begin position="49"/>
        <end position="66"/>
    </location>
</feature>
<keyword evidence="4 8" id="KW-0812">Transmembrane</keyword>
<comment type="similarity">
    <text evidence="2 7">Belongs to the major facilitator superfamily. Sugar transporter (TC 2.A.1.1) family.</text>
</comment>
<organism evidence="10 11">
    <name type="scientific">Exophiala sideris</name>
    <dbReference type="NCBI Taxonomy" id="1016849"/>
    <lineage>
        <taxon>Eukaryota</taxon>
        <taxon>Fungi</taxon>
        <taxon>Dikarya</taxon>
        <taxon>Ascomycota</taxon>
        <taxon>Pezizomycotina</taxon>
        <taxon>Eurotiomycetes</taxon>
        <taxon>Chaetothyriomycetidae</taxon>
        <taxon>Chaetothyriales</taxon>
        <taxon>Herpotrichiellaceae</taxon>
        <taxon>Exophiala</taxon>
    </lineage>
</organism>
<dbReference type="PANTHER" id="PTHR48022">
    <property type="entry name" value="PLASTIDIC GLUCOSE TRANSPORTER 4"/>
    <property type="match status" value="1"/>
</dbReference>
<dbReference type="InterPro" id="IPR020846">
    <property type="entry name" value="MFS_dom"/>
</dbReference>
<dbReference type="InterPro" id="IPR003663">
    <property type="entry name" value="Sugar/inositol_transpt"/>
</dbReference>
<dbReference type="Proteomes" id="UP001345691">
    <property type="component" value="Unassembled WGS sequence"/>
</dbReference>
<dbReference type="InterPro" id="IPR036259">
    <property type="entry name" value="MFS_trans_sf"/>
</dbReference>
<feature type="transmembrane region" description="Helical" evidence="8">
    <location>
        <begin position="197"/>
        <end position="218"/>
    </location>
</feature>
<feature type="transmembrane region" description="Helical" evidence="8">
    <location>
        <begin position="238"/>
        <end position="255"/>
    </location>
</feature>
<comment type="caution">
    <text evidence="10">The sequence shown here is derived from an EMBL/GenBank/DDBJ whole genome shotgun (WGS) entry which is preliminary data.</text>
</comment>
<dbReference type="SUPFAM" id="SSF103473">
    <property type="entry name" value="MFS general substrate transporter"/>
    <property type="match status" value="1"/>
</dbReference>
<accession>A0ABR0JFW6</accession>
<dbReference type="PROSITE" id="PS50850">
    <property type="entry name" value="MFS"/>
    <property type="match status" value="1"/>
</dbReference>
<evidence type="ECO:0000256" key="1">
    <source>
        <dbReference type="ARBA" id="ARBA00004141"/>
    </source>
</evidence>
<feature type="transmembrane region" description="Helical" evidence="8">
    <location>
        <begin position="451"/>
        <end position="473"/>
    </location>
</feature>
<keyword evidence="5 8" id="KW-1133">Transmembrane helix</keyword>
<feature type="transmembrane region" description="Helical" evidence="8">
    <location>
        <begin position="414"/>
        <end position="439"/>
    </location>
</feature>
<keyword evidence="3 7" id="KW-0813">Transport</keyword>
<feature type="transmembrane region" description="Helical" evidence="8">
    <location>
        <begin position="317"/>
        <end position="339"/>
    </location>
</feature>
<dbReference type="InterPro" id="IPR005828">
    <property type="entry name" value="MFS_sugar_transport-like"/>
</dbReference>